<dbReference type="GO" id="GO:0001708">
    <property type="term" value="P:cell fate specification"/>
    <property type="evidence" value="ECO:0007669"/>
    <property type="project" value="TreeGrafter"/>
</dbReference>
<keyword evidence="2" id="KW-0805">Transcription regulation</keyword>
<accession>A0A016TMJ6</accession>
<protein>
    <recommendedName>
        <fullName evidence="7">T-box domain-containing protein</fullName>
    </recommendedName>
</protein>
<dbReference type="PANTHER" id="PTHR11267:SF170">
    <property type="entry name" value="T-BOX PROTEIN 33-RELATED"/>
    <property type="match status" value="1"/>
</dbReference>
<dbReference type="SUPFAM" id="SSF49417">
    <property type="entry name" value="p53-like transcription factors"/>
    <property type="match status" value="1"/>
</dbReference>
<keyword evidence="5 6" id="KW-0539">Nucleus</keyword>
<sequence length="78" mass="8944">MDVTVRLANDELWTKFHAHTTEMVVTKTGRKMFPKLEYIIEGLKTSQAYGLVLQIEQVDDNRKNPAPQALFLLLSKDP</sequence>
<comment type="subcellular location">
    <subcellularLocation>
        <location evidence="1 6">Nucleus</location>
    </subcellularLocation>
</comment>
<dbReference type="GO" id="GO:0045893">
    <property type="term" value="P:positive regulation of DNA-templated transcription"/>
    <property type="evidence" value="ECO:0007669"/>
    <property type="project" value="InterPro"/>
</dbReference>
<evidence type="ECO:0000256" key="6">
    <source>
        <dbReference type="PROSITE-ProRule" id="PRU00201"/>
    </source>
</evidence>
<dbReference type="InterPro" id="IPR046360">
    <property type="entry name" value="T-box_DNA-bd"/>
</dbReference>
<dbReference type="Pfam" id="PF00907">
    <property type="entry name" value="T-box"/>
    <property type="match status" value="1"/>
</dbReference>
<dbReference type="EMBL" id="JARK01001427">
    <property type="protein sequence ID" value="EYC03882.1"/>
    <property type="molecule type" value="Genomic_DNA"/>
</dbReference>
<dbReference type="Gene3D" id="2.60.40.820">
    <property type="entry name" value="Transcription factor, T-box"/>
    <property type="match status" value="1"/>
</dbReference>
<evidence type="ECO:0000256" key="1">
    <source>
        <dbReference type="ARBA" id="ARBA00004123"/>
    </source>
</evidence>
<dbReference type="PANTHER" id="PTHR11267">
    <property type="entry name" value="T-BOX PROTEIN-RELATED"/>
    <property type="match status" value="1"/>
</dbReference>
<dbReference type="InterPro" id="IPR008967">
    <property type="entry name" value="p53-like_TF_DNA-bd_sf"/>
</dbReference>
<comment type="caution">
    <text evidence="8">The sequence shown here is derived from an EMBL/GenBank/DDBJ whole genome shotgun (WGS) entry which is preliminary data.</text>
</comment>
<dbReference type="InterPro" id="IPR018186">
    <property type="entry name" value="TF_T-box_CS"/>
</dbReference>
<dbReference type="Proteomes" id="UP000024635">
    <property type="component" value="Unassembled WGS sequence"/>
</dbReference>
<keyword evidence="9" id="KW-1185">Reference proteome</keyword>
<evidence type="ECO:0000256" key="5">
    <source>
        <dbReference type="ARBA" id="ARBA00023242"/>
    </source>
</evidence>
<keyword evidence="3 6" id="KW-0238">DNA-binding</keyword>
<dbReference type="PROSITE" id="PS50252">
    <property type="entry name" value="TBOX_3"/>
    <property type="match status" value="1"/>
</dbReference>
<name>A0A016TMJ6_9BILA</name>
<dbReference type="GO" id="GO:0000785">
    <property type="term" value="C:chromatin"/>
    <property type="evidence" value="ECO:0007669"/>
    <property type="project" value="TreeGrafter"/>
</dbReference>
<keyword evidence="4" id="KW-0804">Transcription</keyword>
<dbReference type="PROSITE" id="PS01283">
    <property type="entry name" value="TBOX_1"/>
    <property type="match status" value="1"/>
</dbReference>
<proteinExistence type="predicted"/>
<dbReference type="InterPro" id="IPR001699">
    <property type="entry name" value="TF_T-box"/>
</dbReference>
<evidence type="ECO:0000256" key="3">
    <source>
        <dbReference type="ARBA" id="ARBA00023125"/>
    </source>
</evidence>
<dbReference type="GO" id="GO:0000981">
    <property type="term" value="F:DNA-binding transcription factor activity, RNA polymerase II-specific"/>
    <property type="evidence" value="ECO:0007669"/>
    <property type="project" value="TreeGrafter"/>
</dbReference>
<gene>
    <name evidence="8" type="primary">Acey_s0091.g2475</name>
    <name evidence="8" type="ORF">Y032_0091g2475</name>
</gene>
<dbReference type="AlphaFoldDB" id="A0A016TMJ6"/>
<evidence type="ECO:0000313" key="8">
    <source>
        <dbReference type="EMBL" id="EYC03882.1"/>
    </source>
</evidence>
<evidence type="ECO:0000259" key="7">
    <source>
        <dbReference type="PROSITE" id="PS50252"/>
    </source>
</evidence>
<dbReference type="OrthoDB" id="6119313at2759"/>
<evidence type="ECO:0000313" key="9">
    <source>
        <dbReference type="Proteomes" id="UP000024635"/>
    </source>
</evidence>
<organism evidence="8 9">
    <name type="scientific">Ancylostoma ceylanicum</name>
    <dbReference type="NCBI Taxonomy" id="53326"/>
    <lineage>
        <taxon>Eukaryota</taxon>
        <taxon>Metazoa</taxon>
        <taxon>Ecdysozoa</taxon>
        <taxon>Nematoda</taxon>
        <taxon>Chromadorea</taxon>
        <taxon>Rhabditida</taxon>
        <taxon>Rhabditina</taxon>
        <taxon>Rhabditomorpha</taxon>
        <taxon>Strongyloidea</taxon>
        <taxon>Ancylostomatidae</taxon>
        <taxon>Ancylostomatinae</taxon>
        <taxon>Ancylostoma</taxon>
    </lineage>
</organism>
<comment type="caution">
    <text evidence="6">Lacks conserved residue(s) required for the propagation of feature annotation.</text>
</comment>
<dbReference type="GO" id="GO:0005634">
    <property type="term" value="C:nucleus"/>
    <property type="evidence" value="ECO:0007669"/>
    <property type="project" value="UniProtKB-SubCell"/>
</dbReference>
<dbReference type="GO" id="GO:0000978">
    <property type="term" value="F:RNA polymerase II cis-regulatory region sequence-specific DNA binding"/>
    <property type="evidence" value="ECO:0007669"/>
    <property type="project" value="InterPro"/>
</dbReference>
<evidence type="ECO:0000256" key="2">
    <source>
        <dbReference type="ARBA" id="ARBA00023015"/>
    </source>
</evidence>
<feature type="domain" description="T-box" evidence="7">
    <location>
        <begin position="7"/>
        <end position="62"/>
    </location>
</feature>
<reference evidence="9" key="1">
    <citation type="journal article" date="2015" name="Nat. Genet.">
        <title>The genome and transcriptome of the zoonotic hookworm Ancylostoma ceylanicum identify infection-specific gene families.</title>
        <authorList>
            <person name="Schwarz E.M."/>
            <person name="Hu Y."/>
            <person name="Antoshechkin I."/>
            <person name="Miller M.M."/>
            <person name="Sternberg P.W."/>
            <person name="Aroian R.V."/>
        </authorList>
    </citation>
    <scope>NUCLEOTIDE SEQUENCE</scope>
    <source>
        <strain evidence="9">HY135</strain>
    </source>
</reference>
<dbReference type="SMART" id="SM00425">
    <property type="entry name" value="TBOX"/>
    <property type="match status" value="1"/>
</dbReference>
<evidence type="ECO:0000256" key="4">
    <source>
        <dbReference type="ARBA" id="ARBA00023163"/>
    </source>
</evidence>
<dbReference type="InterPro" id="IPR036960">
    <property type="entry name" value="T-box_sf"/>
</dbReference>